<dbReference type="OrthoDB" id="1739442at2"/>
<keyword evidence="3" id="KW-1185">Reference proteome</keyword>
<proteinExistence type="predicted"/>
<dbReference type="InterPro" id="IPR025373">
    <property type="entry name" value="DUF4363"/>
</dbReference>
<gene>
    <name evidence="2" type="ORF">SAMN02745221_00723</name>
</gene>
<keyword evidence="1" id="KW-0472">Membrane</keyword>
<keyword evidence="1" id="KW-0812">Transmembrane</keyword>
<dbReference type="AlphaFoldDB" id="A0A1M5LP14"/>
<protein>
    <recommendedName>
        <fullName evidence="4">DUF4363 domain-containing protein</fullName>
    </recommendedName>
</protein>
<dbReference type="RefSeq" id="WP_073090151.1">
    <property type="nucleotide sequence ID" value="NZ_FQWY01000008.1"/>
</dbReference>
<dbReference type="STRING" id="1123382.SAMN02745221_00723"/>
<evidence type="ECO:0008006" key="4">
    <source>
        <dbReference type="Google" id="ProtNLM"/>
    </source>
</evidence>
<keyword evidence="1" id="KW-1133">Transmembrane helix</keyword>
<organism evidence="2 3">
    <name type="scientific">Thermosyntropha lipolytica DSM 11003</name>
    <dbReference type="NCBI Taxonomy" id="1123382"/>
    <lineage>
        <taxon>Bacteria</taxon>
        <taxon>Bacillati</taxon>
        <taxon>Bacillota</taxon>
        <taxon>Clostridia</taxon>
        <taxon>Eubacteriales</taxon>
        <taxon>Syntrophomonadaceae</taxon>
        <taxon>Thermosyntropha</taxon>
    </lineage>
</organism>
<sequence>MSKILYYTVISLWLLIFVFILNSGDIAKKPWSHDDDFVLYATMLQKDITREDFRKASHDLEQLKKAWSKIVSRIQYSVEKEEINAIYVNLARLTAHIKNEDKKQALVEIEEMWNHWHHLNQ</sequence>
<evidence type="ECO:0000313" key="2">
    <source>
        <dbReference type="EMBL" id="SHG66788.1"/>
    </source>
</evidence>
<feature type="transmembrane region" description="Helical" evidence="1">
    <location>
        <begin position="6"/>
        <end position="24"/>
    </location>
</feature>
<dbReference type="Proteomes" id="UP000242329">
    <property type="component" value="Unassembled WGS sequence"/>
</dbReference>
<dbReference type="EMBL" id="FQWY01000008">
    <property type="protein sequence ID" value="SHG66788.1"/>
    <property type="molecule type" value="Genomic_DNA"/>
</dbReference>
<evidence type="ECO:0000313" key="3">
    <source>
        <dbReference type="Proteomes" id="UP000242329"/>
    </source>
</evidence>
<evidence type="ECO:0000256" key="1">
    <source>
        <dbReference type="SAM" id="Phobius"/>
    </source>
</evidence>
<reference evidence="3" key="1">
    <citation type="submission" date="2016-11" db="EMBL/GenBank/DDBJ databases">
        <authorList>
            <person name="Varghese N."/>
            <person name="Submissions S."/>
        </authorList>
    </citation>
    <scope>NUCLEOTIDE SEQUENCE [LARGE SCALE GENOMIC DNA]</scope>
    <source>
        <strain evidence="3">DSM 11003</strain>
    </source>
</reference>
<accession>A0A1M5LP14</accession>
<name>A0A1M5LP14_9FIRM</name>
<dbReference type="Pfam" id="PF14276">
    <property type="entry name" value="DUF4363"/>
    <property type="match status" value="1"/>
</dbReference>